<evidence type="ECO:0000313" key="1">
    <source>
        <dbReference type="EMBL" id="TQS84812.1"/>
    </source>
</evidence>
<proteinExistence type="predicted"/>
<dbReference type="EMBL" id="LVVT01000001">
    <property type="protein sequence ID" value="TQS84812.1"/>
    <property type="molecule type" value="Genomic_DNA"/>
</dbReference>
<protein>
    <submittedName>
        <fullName evidence="1">Uncharacterized protein</fullName>
    </submittedName>
</protein>
<evidence type="ECO:0000313" key="2">
    <source>
        <dbReference type="Proteomes" id="UP000752814"/>
    </source>
</evidence>
<dbReference type="Proteomes" id="UP000752814">
    <property type="component" value="Unassembled WGS sequence"/>
</dbReference>
<accession>A0A8J8TEJ7</accession>
<gene>
    <name evidence="1" type="ORF">A3207_01940</name>
</gene>
<dbReference type="RefSeq" id="WP_020448625.1">
    <property type="nucleotide sequence ID" value="NZ_CAYAYE010000015.1"/>
</dbReference>
<organism evidence="1 2">
    <name type="scientific">Candidatus Methanomassiliicoccus intestinalis</name>
    <dbReference type="NCBI Taxonomy" id="1406512"/>
    <lineage>
        <taxon>Archaea</taxon>
        <taxon>Methanobacteriati</taxon>
        <taxon>Thermoplasmatota</taxon>
        <taxon>Thermoplasmata</taxon>
        <taxon>Methanomassiliicoccales</taxon>
        <taxon>Methanomassiliicoccaceae</taxon>
        <taxon>Methanomassiliicoccus</taxon>
    </lineage>
</organism>
<name>A0A8J8TEJ7_9ARCH</name>
<sequence>MNTYIKMIAVAISAMFIVSLLPAICTSPENIQINDIQNEQTVAEEARDYSKVTFTDRSTIIFSNAGDCTYADNLKGSTSKIAISNDLSLCTSNQIAVIDGDWISAQNKEIVTNQTHDLIFQGTPVITVANSPELLIDSNKNGFSSYAADAKVYGIYTDPSTGDQYCMSVVCEDIDEALLRAYNWADNMISENSTSSSYDDETNISWSVKYGCETFYQCINKDNKDFGWANIRTHHYKLLDVSDDYEYYYTQFKLDIIPNENRLTGSHPIAIADSTIRSDVRADPTYGEYQEMMRYSPVRDSGISSAHIYPLYTAEFKPDAGVSTGGNVNDVWSYSVSDIVVHDKSLIGEKLEMWYDINENAAVGKTTCVIEPEHVVRCKNIDGGDGKYHATDKYEIVFITFAFWHDFFDTFTFDLNTIVPPSLYPST</sequence>
<dbReference type="GeneID" id="41323154"/>
<reference evidence="1" key="1">
    <citation type="submission" date="2016-03" db="EMBL/GenBank/DDBJ databases">
        <authorList>
            <person name="Borrel G."/>
            <person name="Mccann A."/>
            <person name="O'Toole P.W."/>
        </authorList>
    </citation>
    <scope>NUCLEOTIDE SEQUENCE</scope>
    <source>
        <strain evidence="1">183</strain>
    </source>
</reference>
<comment type="caution">
    <text evidence="1">The sequence shown here is derived from an EMBL/GenBank/DDBJ whole genome shotgun (WGS) entry which is preliminary data.</text>
</comment>
<dbReference type="AlphaFoldDB" id="A0A8J8TEJ7"/>